<evidence type="ECO:0000256" key="11">
    <source>
        <dbReference type="ARBA" id="ARBA00044632"/>
    </source>
</evidence>
<dbReference type="InterPro" id="IPR012904">
    <property type="entry name" value="OGG_N"/>
</dbReference>
<dbReference type="Gene3D" id="1.10.1670.10">
    <property type="entry name" value="Helix-hairpin-Helix base-excision DNA repair enzymes (C-terminal)"/>
    <property type="match status" value="1"/>
</dbReference>
<evidence type="ECO:0000256" key="10">
    <source>
        <dbReference type="ARBA" id="ARBA00023295"/>
    </source>
</evidence>
<dbReference type="CDD" id="cd00056">
    <property type="entry name" value="ENDO3c"/>
    <property type="match status" value="1"/>
</dbReference>
<dbReference type="PANTHER" id="PTHR10242">
    <property type="entry name" value="8-OXOGUANINE DNA GLYCOSYLASE"/>
    <property type="match status" value="1"/>
</dbReference>
<dbReference type="GO" id="GO:0140078">
    <property type="term" value="F:class I DNA-(apurinic or apyrimidinic site) endonuclease activity"/>
    <property type="evidence" value="ECO:0007669"/>
    <property type="project" value="UniProtKB-EC"/>
</dbReference>
<comment type="similarity">
    <text evidence="2">Belongs to the type-1 OGG1 family.</text>
</comment>
<dbReference type="PANTHER" id="PTHR10242:SF2">
    <property type="entry name" value="N-GLYCOSYLASE_DNA LYASE"/>
    <property type="match status" value="1"/>
</dbReference>
<evidence type="ECO:0000256" key="6">
    <source>
        <dbReference type="ARBA" id="ARBA00023204"/>
    </source>
</evidence>
<evidence type="ECO:0000256" key="1">
    <source>
        <dbReference type="ARBA" id="ARBA00004123"/>
    </source>
</evidence>
<dbReference type="Pfam" id="PF07934">
    <property type="entry name" value="OGG_N"/>
    <property type="match status" value="1"/>
</dbReference>
<dbReference type="InterPro" id="IPR023170">
    <property type="entry name" value="HhH_base_excis_C"/>
</dbReference>
<dbReference type="InterPro" id="IPR011257">
    <property type="entry name" value="DNA_glycosylase"/>
</dbReference>
<accession>A0A9P5X8C9</accession>
<dbReference type="InterPro" id="IPR052054">
    <property type="entry name" value="Oxidative_DNA_repair_enzyme"/>
</dbReference>
<organism evidence="14 15">
    <name type="scientific">Macrolepiota fuliginosa MF-IS2</name>
    <dbReference type="NCBI Taxonomy" id="1400762"/>
    <lineage>
        <taxon>Eukaryota</taxon>
        <taxon>Fungi</taxon>
        <taxon>Dikarya</taxon>
        <taxon>Basidiomycota</taxon>
        <taxon>Agaricomycotina</taxon>
        <taxon>Agaricomycetes</taxon>
        <taxon>Agaricomycetidae</taxon>
        <taxon>Agaricales</taxon>
        <taxon>Agaricineae</taxon>
        <taxon>Agaricaceae</taxon>
        <taxon>Macrolepiota</taxon>
    </lineage>
</organism>
<feature type="region of interest" description="Disordered" evidence="12">
    <location>
        <begin position="342"/>
        <end position="381"/>
    </location>
</feature>
<dbReference type="InterPro" id="IPR003265">
    <property type="entry name" value="HhH-GPD_domain"/>
</dbReference>
<feature type="compositionally biased region" description="Basic and acidic residues" evidence="12">
    <location>
        <begin position="358"/>
        <end position="368"/>
    </location>
</feature>
<dbReference type="SMART" id="SM00478">
    <property type="entry name" value="ENDO3c"/>
    <property type="match status" value="1"/>
</dbReference>
<dbReference type="GO" id="GO:0006285">
    <property type="term" value="P:base-excision repair, AP site formation"/>
    <property type="evidence" value="ECO:0007669"/>
    <property type="project" value="TreeGrafter"/>
</dbReference>
<keyword evidence="4" id="KW-0227">DNA damage</keyword>
<comment type="catalytic activity">
    <reaction evidence="11">
        <text>2'-deoxyribonucleotide-(2'-deoxyribose 5'-phosphate)-2'-deoxyribonucleotide-DNA = a 3'-end 2'-deoxyribonucleotide-(2,3-dehydro-2,3-deoxyribose 5'-phosphate)-DNA + a 5'-end 5'-phospho-2'-deoxyribonucleoside-DNA + H(+)</text>
        <dbReference type="Rhea" id="RHEA:66592"/>
        <dbReference type="Rhea" id="RHEA-COMP:13180"/>
        <dbReference type="Rhea" id="RHEA-COMP:16897"/>
        <dbReference type="Rhea" id="RHEA-COMP:17067"/>
        <dbReference type="ChEBI" id="CHEBI:15378"/>
        <dbReference type="ChEBI" id="CHEBI:136412"/>
        <dbReference type="ChEBI" id="CHEBI:157695"/>
        <dbReference type="ChEBI" id="CHEBI:167181"/>
        <dbReference type="EC" id="4.2.99.18"/>
    </reaction>
</comment>
<dbReference type="GO" id="GO:0034039">
    <property type="term" value="F:8-oxo-7,8-dihydroguanine DNA N-glycosylase activity"/>
    <property type="evidence" value="ECO:0007669"/>
    <property type="project" value="TreeGrafter"/>
</dbReference>
<evidence type="ECO:0000256" key="8">
    <source>
        <dbReference type="ARBA" id="ARBA00023242"/>
    </source>
</evidence>
<evidence type="ECO:0000256" key="2">
    <source>
        <dbReference type="ARBA" id="ARBA00010679"/>
    </source>
</evidence>
<dbReference type="EC" id="4.2.99.18" evidence="3"/>
<evidence type="ECO:0000313" key="15">
    <source>
        <dbReference type="Proteomes" id="UP000807342"/>
    </source>
</evidence>
<dbReference type="SUPFAM" id="SSF55945">
    <property type="entry name" value="TATA-box binding protein-like"/>
    <property type="match status" value="1"/>
</dbReference>
<evidence type="ECO:0000256" key="4">
    <source>
        <dbReference type="ARBA" id="ARBA00022763"/>
    </source>
</evidence>
<dbReference type="FunFam" id="1.10.1670.10:FF:000005">
    <property type="entry name" value="N-glycosylase/DNA lyase OGG1"/>
    <property type="match status" value="1"/>
</dbReference>
<proteinExistence type="inferred from homology"/>
<protein>
    <recommendedName>
        <fullName evidence="3">DNA-(apurinic or apyrimidinic site) lyase</fullName>
        <ecNumber evidence="3">4.2.99.18</ecNumber>
    </recommendedName>
</protein>
<evidence type="ECO:0000256" key="12">
    <source>
        <dbReference type="SAM" id="MobiDB-lite"/>
    </source>
</evidence>
<keyword evidence="8" id="KW-0539">Nucleus</keyword>
<dbReference type="AlphaFoldDB" id="A0A9P5X8C9"/>
<evidence type="ECO:0000313" key="14">
    <source>
        <dbReference type="EMBL" id="KAF9444995.1"/>
    </source>
</evidence>
<evidence type="ECO:0000256" key="9">
    <source>
        <dbReference type="ARBA" id="ARBA00023268"/>
    </source>
</evidence>
<dbReference type="Gene3D" id="3.30.310.40">
    <property type="match status" value="1"/>
</dbReference>
<dbReference type="Pfam" id="PF00730">
    <property type="entry name" value="HhH-GPD"/>
    <property type="match status" value="1"/>
</dbReference>
<dbReference type="Proteomes" id="UP000807342">
    <property type="component" value="Unassembled WGS sequence"/>
</dbReference>
<dbReference type="GO" id="GO:0005634">
    <property type="term" value="C:nucleus"/>
    <property type="evidence" value="ECO:0007669"/>
    <property type="project" value="UniProtKB-SubCell"/>
</dbReference>
<keyword evidence="6" id="KW-0234">DNA repair</keyword>
<dbReference type="Gene3D" id="1.10.340.30">
    <property type="entry name" value="Hypothetical protein, domain 2"/>
    <property type="match status" value="1"/>
</dbReference>
<feature type="compositionally biased region" description="Low complexity" evidence="12">
    <location>
        <begin position="342"/>
        <end position="351"/>
    </location>
</feature>
<keyword evidence="7 14" id="KW-0456">Lyase</keyword>
<keyword evidence="5" id="KW-0378">Hydrolase</keyword>
<dbReference type="OrthoDB" id="238681at2759"/>
<dbReference type="GO" id="GO:0006289">
    <property type="term" value="P:nucleotide-excision repair"/>
    <property type="evidence" value="ECO:0007669"/>
    <property type="project" value="InterPro"/>
</dbReference>
<reference evidence="14" key="1">
    <citation type="submission" date="2020-11" db="EMBL/GenBank/DDBJ databases">
        <authorList>
            <consortium name="DOE Joint Genome Institute"/>
            <person name="Ahrendt S."/>
            <person name="Riley R."/>
            <person name="Andreopoulos W."/>
            <person name="Labutti K."/>
            <person name="Pangilinan J."/>
            <person name="Ruiz-Duenas F.J."/>
            <person name="Barrasa J.M."/>
            <person name="Sanchez-Garcia M."/>
            <person name="Camarero S."/>
            <person name="Miyauchi S."/>
            <person name="Serrano A."/>
            <person name="Linde D."/>
            <person name="Babiker R."/>
            <person name="Drula E."/>
            <person name="Ayuso-Fernandez I."/>
            <person name="Pacheco R."/>
            <person name="Padilla G."/>
            <person name="Ferreira P."/>
            <person name="Barriuso J."/>
            <person name="Kellner H."/>
            <person name="Castanera R."/>
            <person name="Alfaro M."/>
            <person name="Ramirez L."/>
            <person name="Pisabarro A.G."/>
            <person name="Kuo A."/>
            <person name="Tritt A."/>
            <person name="Lipzen A."/>
            <person name="He G."/>
            <person name="Yan M."/>
            <person name="Ng V."/>
            <person name="Cullen D."/>
            <person name="Martin F."/>
            <person name="Rosso M.-N."/>
            <person name="Henrissat B."/>
            <person name="Hibbett D."/>
            <person name="Martinez A.T."/>
            <person name="Grigoriev I.V."/>
        </authorList>
    </citation>
    <scope>NUCLEOTIDE SEQUENCE</scope>
    <source>
        <strain evidence="14">MF-IS2</strain>
    </source>
</reference>
<dbReference type="EMBL" id="MU151332">
    <property type="protein sequence ID" value="KAF9444995.1"/>
    <property type="molecule type" value="Genomic_DNA"/>
</dbReference>
<evidence type="ECO:0000256" key="3">
    <source>
        <dbReference type="ARBA" id="ARBA00012720"/>
    </source>
</evidence>
<keyword evidence="10" id="KW-0326">Glycosidase</keyword>
<name>A0A9P5X8C9_9AGAR</name>
<evidence type="ECO:0000256" key="5">
    <source>
        <dbReference type="ARBA" id="ARBA00022801"/>
    </source>
</evidence>
<feature type="domain" description="HhH-GPD" evidence="13">
    <location>
        <begin position="139"/>
        <end position="333"/>
    </location>
</feature>
<gene>
    <name evidence="14" type="ORF">P691DRAFT_806337</name>
</gene>
<dbReference type="GO" id="GO:0003684">
    <property type="term" value="F:damaged DNA binding"/>
    <property type="evidence" value="ECO:0007669"/>
    <property type="project" value="InterPro"/>
</dbReference>
<keyword evidence="15" id="KW-1185">Reference proteome</keyword>
<evidence type="ECO:0000256" key="7">
    <source>
        <dbReference type="ARBA" id="ARBA00023239"/>
    </source>
</evidence>
<keyword evidence="9" id="KW-0511">Multifunctional enzyme</keyword>
<dbReference type="SUPFAM" id="SSF48150">
    <property type="entry name" value="DNA-glycosylase"/>
    <property type="match status" value="1"/>
</dbReference>
<comment type="subcellular location">
    <subcellularLocation>
        <location evidence="1">Nucleus</location>
    </subcellularLocation>
</comment>
<evidence type="ECO:0000259" key="13">
    <source>
        <dbReference type="SMART" id="SM00478"/>
    </source>
</evidence>
<comment type="caution">
    <text evidence="14">The sequence shown here is derived from an EMBL/GenBank/DDBJ whole genome shotgun (WGS) entry which is preliminary data.</text>
</comment>
<sequence length="416" mass="46978">MSFHSLHIPQLQLSLAAVLKCGQSFRWSIIPLRTNDYNGPTHEYRLCLRDRVVCLRQSSDTLFYRTVYPDPQPTSPQLALRDAETLAWVDDYFQLDIDLVKLYDQWAIRDKVFARFRDRFSGIRILRQDPWENVVSFICSSNNNISRITKMVQNLCSHFSPTLLSLPDPANPDQSFTYHPFPPPSILSLADVSTTLRTLGFGYRAEFIQKTAKFLVDSHGSDTLLDNPCEASEQWLQGLRSVSTAEAREELLKLTGVGRKVADCVLLMSLDKKEVVPVDTHVYQIAIKHYGMKGGSGKTTMTPKLYDELHARFFSVWGEYAGWAHSVMFTADLKAFADYNITPSSSPQKKTSTPKRKRESELKEEGKDCLPTPPLTPGPGAISKAVIGASVLALEPETENMTLAERVKRRRTGKRT</sequence>